<accession>A0A3Q0KRA4</accession>
<name>A0A3Q0KRA4_SCHMA</name>
<protein>
    <submittedName>
        <fullName evidence="4">UDENN domain-containing protein</fullName>
    </submittedName>
</protein>
<dbReference type="GO" id="GO:1901981">
    <property type="term" value="F:phosphatidylinositol phosphate binding"/>
    <property type="evidence" value="ECO:0007669"/>
    <property type="project" value="TreeGrafter"/>
</dbReference>
<evidence type="ECO:0000313" key="4">
    <source>
        <dbReference type="WBParaSite" id="Smp_161560.1"/>
    </source>
</evidence>
<dbReference type="InterPro" id="IPR001194">
    <property type="entry name" value="cDENN_dom"/>
</dbReference>
<dbReference type="Gene3D" id="3.30.450.200">
    <property type="match status" value="1"/>
</dbReference>
<evidence type="ECO:0000256" key="1">
    <source>
        <dbReference type="SAM" id="MobiDB-lite"/>
    </source>
</evidence>
<dbReference type="AlphaFoldDB" id="A0A3Q0KRA4"/>
<feature type="compositionally biased region" description="Polar residues" evidence="1">
    <location>
        <begin position="600"/>
        <end position="610"/>
    </location>
</feature>
<dbReference type="PANTHER" id="PTHR13196:SF14">
    <property type="entry name" value="UDENN DOMAIN-CONTAINING PROTEIN"/>
    <property type="match status" value="1"/>
</dbReference>
<dbReference type="InterPro" id="IPR037516">
    <property type="entry name" value="Tripartite_DENN"/>
</dbReference>
<dbReference type="STRING" id="6183.A0A3Q0KRA4"/>
<dbReference type="PROSITE" id="PS50211">
    <property type="entry name" value="DENN"/>
    <property type="match status" value="1"/>
</dbReference>
<dbReference type="InterPro" id="IPR043153">
    <property type="entry name" value="DENN_C"/>
</dbReference>
<keyword evidence="3" id="KW-1185">Reference proteome</keyword>
<dbReference type="GO" id="GO:0005829">
    <property type="term" value="C:cytosol"/>
    <property type="evidence" value="ECO:0007669"/>
    <property type="project" value="TreeGrafter"/>
</dbReference>
<sequence>MFWNRLRKTNKLIEHVVIFHLDSTNGDPVVEYVCPSVNNENTHFHKLRNFVLPCRHKSLISEEYTLIFTDSVGTVEFFACITLPISGYIVCVSSYFPYFELLHSIITLINQEHLYREENRHNIEVILRELHYHSGVATLNISSPPNSTKLSIQLPEAQFQFVFHRHILEYYNTLSIGNWIVIFESLILEKSVIFYSSRLQRITSCLLASLSLLYPLIWPHLIYSLLPSNCIEYVGCPTPFVAGVHSCLKEKMKPLLIPGVRLVDLDHDVVYGTGDVGITMPSVLRHWLIKRCNASHSAILRHIRSTENVASTAALLLARPYLELMAILLGRYRSALQHNEVSTSVDLLPIQSPNDESRSQDKFDQPRIGGWFFNRAVFVTSCGHELQPYLTELLNSQMVIQFFESRVAVLNSDMAFIPPDDFEDIIDHVSIPKRSGGLNDLLNFGRTEFDKITRKLTRKSEKLSQKLVTRPNNLYQTFKLNGPIMEKRDFSNSVTSKVQSKKIPIPSLPTRPSEQDICEILRKQLEFKKDNKDLSLPSHYQENNDTNKFPSCYNPTWQPLSPKIDHELRNSERTNRSLLTSILSELPDFTADFYPSKTSRVNDSQVSLRNRSQDTKLKPPNRRCNSSKRMGCYVESPEKAFHNWVSFDSHPPTCSSENLIDLTGSSSKSPSTFYPFSDDSISKSLSTITKPVECDHGDLEQSILDEFDQLSASRIRKT</sequence>
<dbReference type="InParanoid" id="A0A3Q0KRA4"/>
<feature type="domain" description="UDENN" evidence="2">
    <location>
        <begin position="12"/>
        <end position="413"/>
    </location>
</feature>
<dbReference type="Gene3D" id="3.40.50.11500">
    <property type="match status" value="1"/>
</dbReference>
<dbReference type="Proteomes" id="UP000008854">
    <property type="component" value="Unassembled WGS sequence"/>
</dbReference>
<dbReference type="WBParaSite" id="Smp_161560.1">
    <property type="protein sequence ID" value="Smp_161560.1"/>
    <property type="gene ID" value="Smp_161560"/>
</dbReference>
<feature type="region of interest" description="Disordered" evidence="1">
    <location>
        <begin position="600"/>
        <end position="628"/>
    </location>
</feature>
<dbReference type="PANTHER" id="PTHR13196">
    <property type="entry name" value="DENN DOMAIN-CONTAINING"/>
    <property type="match status" value="1"/>
</dbReference>
<dbReference type="GO" id="GO:0006897">
    <property type="term" value="P:endocytosis"/>
    <property type="evidence" value="ECO:0007669"/>
    <property type="project" value="TreeGrafter"/>
</dbReference>
<reference evidence="4" key="2">
    <citation type="submission" date="2018-12" db="UniProtKB">
        <authorList>
            <consortium name="WormBaseParasite"/>
        </authorList>
    </citation>
    <scope>IDENTIFICATION</scope>
    <source>
        <strain evidence="4">Puerto Rican</strain>
    </source>
</reference>
<evidence type="ECO:0000259" key="2">
    <source>
        <dbReference type="PROSITE" id="PS50211"/>
    </source>
</evidence>
<evidence type="ECO:0000313" key="3">
    <source>
        <dbReference type="Proteomes" id="UP000008854"/>
    </source>
</evidence>
<dbReference type="Pfam" id="PF02141">
    <property type="entry name" value="DENN"/>
    <property type="match status" value="1"/>
</dbReference>
<dbReference type="SMART" id="SM00799">
    <property type="entry name" value="DENN"/>
    <property type="match status" value="1"/>
</dbReference>
<dbReference type="InterPro" id="IPR040032">
    <property type="entry name" value="DENND1A/B/C"/>
</dbReference>
<reference evidence="3" key="1">
    <citation type="journal article" date="2012" name="PLoS Negl. Trop. Dis.">
        <title>A systematically improved high quality genome and transcriptome of the human blood fluke Schistosoma mansoni.</title>
        <authorList>
            <person name="Protasio A.V."/>
            <person name="Tsai I.J."/>
            <person name="Babbage A."/>
            <person name="Nichol S."/>
            <person name="Hunt M."/>
            <person name="Aslett M.A."/>
            <person name="De Silva N."/>
            <person name="Velarde G.S."/>
            <person name="Anderson T.J."/>
            <person name="Clark R.C."/>
            <person name="Davidson C."/>
            <person name="Dillon G.P."/>
            <person name="Holroyd N.E."/>
            <person name="LoVerde P.T."/>
            <person name="Lloyd C."/>
            <person name="McQuillan J."/>
            <person name="Oliveira G."/>
            <person name="Otto T.D."/>
            <person name="Parker-Manuel S.J."/>
            <person name="Quail M.A."/>
            <person name="Wilson R.A."/>
            <person name="Zerlotini A."/>
            <person name="Dunne D.W."/>
            <person name="Berriman M."/>
        </authorList>
    </citation>
    <scope>NUCLEOTIDE SEQUENCE [LARGE SCALE GENOMIC DNA]</scope>
    <source>
        <strain evidence="3">Puerto Rican</strain>
    </source>
</reference>
<dbReference type="GO" id="GO:0005085">
    <property type="term" value="F:guanyl-nucleotide exchange factor activity"/>
    <property type="evidence" value="ECO:0007669"/>
    <property type="project" value="InterPro"/>
</dbReference>
<dbReference type="GO" id="GO:0032456">
    <property type="term" value="P:endocytic recycling"/>
    <property type="evidence" value="ECO:0007669"/>
    <property type="project" value="TreeGrafter"/>
</dbReference>
<proteinExistence type="predicted"/>
<organism evidence="3 4">
    <name type="scientific">Schistosoma mansoni</name>
    <name type="common">Blood fluke</name>
    <dbReference type="NCBI Taxonomy" id="6183"/>
    <lineage>
        <taxon>Eukaryota</taxon>
        <taxon>Metazoa</taxon>
        <taxon>Spiralia</taxon>
        <taxon>Lophotrochozoa</taxon>
        <taxon>Platyhelminthes</taxon>
        <taxon>Trematoda</taxon>
        <taxon>Digenea</taxon>
        <taxon>Strigeidida</taxon>
        <taxon>Schistosomatoidea</taxon>
        <taxon>Schistosomatidae</taxon>
        <taxon>Schistosoma</taxon>
    </lineage>
</organism>